<comment type="caution">
    <text evidence="4">The sequence shown here is derived from an EMBL/GenBank/DDBJ whole genome shotgun (WGS) entry which is preliminary data.</text>
</comment>
<dbReference type="AlphaFoldDB" id="A0A8H3ICQ5"/>
<gene>
    <name evidence="4" type="ORF">HETSPECPRED_000283</name>
</gene>
<feature type="compositionally biased region" description="Low complexity" evidence="1">
    <location>
        <begin position="200"/>
        <end position="221"/>
    </location>
</feature>
<name>A0A8H3ICQ5_9LECA</name>
<sequence length="448" mass="46508">MASSLLLLSLVYSFLRTCYAVPWIGAMETPIGIMATAGMSPRPTEAPNLGGVPKELMRRGNLQYPPPVNWCGLIGGQPANILSCSVTDTCVSSGTAIGCCGAVDGFCTSLFTTCVGYTEACNAACQQNTAILKCTNIYRPDCGAYSFSGNSYLHLCDSTSHFLTSSVEFLADYFNDVGSSLTPTTDSSAGAGTTVAADRSGSGSEPTSSRSSSSSSFSSDNGSDDDNTHTGLASAAIGGIAAGAGLVICAVLGLIIWCCLRRRKRARLAASQNATQNAPPVFAQQGPPPMQQQPQANYQPVPQQDSQYHGSGDFQPTQAGYFGGPTEPNKDNGVYAHVSPVASPSLSKVDPVARPFSTVSSQPSESTLTQQHLSPPVPGFPGPLAGGAAQPTSYYKQPHSPTITEVDGTQGNPGVPYGYNGGANEVDGTQGNPGVPYTQHHHGPYEMH</sequence>
<evidence type="ECO:0000256" key="3">
    <source>
        <dbReference type="SAM" id="SignalP"/>
    </source>
</evidence>
<keyword evidence="2" id="KW-0472">Membrane</keyword>
<feature type="chain" id="PRO_5034980688" evidence="3">
    <location>
        <begin position="21"/>
        <end position="448"/>
    </location>
</feature>
<proteinExistence type="predicted"/>
<protein>
    <submittedName>
        <fullName evidence="4">Uncharacterized protein</fullName>
    </submittedName>
</protein>
<dbReference type="Proteomes" id="UP000664521">
    <property type="component" value="Unassembled WGS sequence"/>
</dbReference>
<feature type="compositionally biased region" description="Polar residues" evidence="1">
    <location>
        <begin position="392"/>
        <end position="410"/>
    </location>
</feature>
<feature type="transmembrane region" description="Helical" evidence="2">
    <location>
        <begin position="235"/>
        <end position="260"/>
    </location>
</feature>
<feature type="compositionally biased region" description="Polar residues" evidence="1">
    <location>
        <begin position="305"/>
        <end position="318"/>
    </location>
</feature>
<feature type="region of interest" description="Disordered" evidence="1">
    <location>
        <begin position="384"/>
        <end position="448"/>
    </location>
</feature>
<evidence type="ECO:0000256" key="2">
    <source>
        <dbReference type="SAM" id="Phobius"/>
    </source>
</evidence>
<dbReference type="OrthoDB" id="5347452at2759"/>
<evidence type="ECO:0000313" key="4">
    <source>
        <dbReference type="EMBL" id="CAF9911255.1"/>
    </source>
</evidence>
<accession>A0A8H3ICQ5</accession>
<keyword evidence="3" id="KW-0732">Signal</keyword>
<feature type="signal peptide" evidence="3">
    <location>
        <begin position="1"/>
        <end position="20"/>
    </location>
</feature>
<dbReference type="EMBL" id="CAJPDS010000010">
    <property type="protein sequence ID" value="CAF9911255.1"/>
    <property type="molecule type" value="Genomic_DNA"/>
</dbReference>
<feature type="region of interest" description="Disordered" evidence="1">
    <location>
        <begin position="271"/>
        <end position="328"/>
    </location>
</feature>
<evidence type="ECO:0000313" key="5">
    <source>
        <dbReference type="Proteomes" id="UP000664521"/>
    </source>
</evidence>
<evidence type="ECO:0000256" key="1">
    <source>
        <dbReference type="SAM" id="MobiDB-lite"/>
    </source>
</evidence>
<keyword evidence="2" id="KW-1133">Transmembrane helix</keyword>
<feature type="compositionally biased region" description="Low complexity" evidence="1">
    <location>
        <begin position="292"/>
        <end position="304"/>
    </location>
</feature>
<keyword evidence="2" id="KW-0812">Transmembrane</keyword>
<feature type="region of interest" description="Disordered" evidence="1">
    <location>
        <begin position="184"/>
        <end position="226"/>
    </location>
</feature>
<keyword evidence="5" id="KW-1185">Reference proteome</keyword>
<reference evidence="4" key="1">
    <citation type="submission" date="2021-03" db="EMBL/GenBank/DDBJ databases">
        <authorList>
            <person name="Tagirdzhanova G."/>
        </authorList>
    </citation>
    <scope>NUCLEOTIDE SEQUENCE</scope>
</reference>
<organism evidence="4 5">
    <name type="scientific">Heterodermia speciosa</name>
    <dbReference type="NCBI Taxonomy" id="116794"/>
    <lineage>
        <taxon>Eukaryota</taxon>
        <taxon>Fungi</taxon>
        <taxon>Dikarya</taxon>
        <taxon>Ascomycota</taxon>
        <taxon>Pezizomycotina</taxon>
        <taxon>Lecanoromycetes</taxon>
        <taxon>OSLEUM clade</taxon>
        <taxon>Lecanoromycetidae</taxon>
        <taxon>Caliciales</taxon>
        <taxon>Physciaceae</taxon>
        <taxon>Heterodermia</taxon>
    </lineage>
</organism>